<accession>A0A848AYK4</accession>
<sequence>MKTTVLSVIMLLSTFGVNADYSSHHFDPVRLAVGSKEIPNSSFWSSQGAKIQHFIVEDDSFTGGRALQMKFPVDEKFQAFHCRLDAVPSDAAAVEFSIQLVEGESPAYMEFTQKNSAGGDNVFCTELPKLIPGKTLRLRKNFSTLHYTKSYGNNSPDDREFVTGRVTGMNIFVNKNTASSFRLGAVHYIRGEKNTVNRTNCNLMVWDPDFETGNSGFMSMDMKRKAETVKEGFESAHSLRIVSPTTSSLMPDIIRSGKEYCLSFYVKGRPGTRGNVSFFSFHWRRCAETEFSLSSEWRRITLRIPPYDNAHPSHRIIFRTSGAPFLVDRIQLEEGSRASEFVRPQAITLNATTGAPAEIVTTSELPVSLKGAVSFALPPAVPLSVRLYLKNKIVAEKQLPVKESLVHFEFPCSFAETAGYYPCRIEVVDMQGKILARQSVPFVVAKPFVLPGDYYGIMSGAIELEALRRMGASVLRNNIEVWKEREAQGPRPNRPEEIATEPAYGSDFRLLGTLYNLAEIPQWARETNSTSADPEKFAAYLERLLERQKNYITYLEMDNEVDHNFVRQLGISPDEAVRRYGDLLKTAYPIARKYGKKLAVSPCTGITFAEQLFRYAHESFDIFAVHPYVYPRTLSPLGYYCANPESGGFLLRMDNIVRLIRQYGGRHELAVGELGWNLTTDADYTSRAAAIQAAYLARASILMRTYPECLWSVWYTITNNTGESDYGIFRLDNGMRPLPAAAAFAQTAHMFHGMSGGQAKRLTDSEPNYLVEWSLDGERRFALWTTDENAKPLFLSLPGIDAYDVFGKPLDSRNIPYSDFPVFLTVPEQRGDAAAGAIRQELEKCIPVTLHASLASRDEVLLQVHNNGDQYREIDFSINGMPSGKITLKPLADSVFTLPLPGPVPLDRESDYSLKMVNNGTVFFQNIHFQKLNPVVFRNCVRDWKTWDFTSAPEVITLDRRSDIQPPDVVPWKGPADLSAKLFFCYDESAFYLFASVQDDKLEPWGEGRSIYQGDCLQFGIDPDNDARPREHYRNDYEYGSAYGRLPWCWVAPDGGKENAQYEDLVSRTGDRTIYRIRVPWKLLSPLEPVAGKVFGMGIVINDRDNGNAQFRLEFGGGIAAGKKPALFRKMVLLPKK</sequence>
<dbReference type="InterPro" id="IPR017853">
    <property type="entry name" value="GH"/>
</dbReference>
<organism evidence="2 3">
    <name type="scientific">Victivallis vadensis</name>
    <dbReference type="NCBI Taxonomy" id="172901"/>
    <lineage>
        <taxon>Bacteria</taxon>
        <taxon>Pseudomonadati</taxon>
        <taxon>Lentisphaerota</taxon>
        <taxon>Lentisphaeria</taxon>
        <taxon>Victivallales</taxon>
        <taxon>Victivallaceae</taxon>
        <taxon>Victivallis</taxon>
    </lineage>
</organism>
<protein>
    <recommendedName>
        <fullName evidence="4">Carbohydrate binding protein with CBM9 domain</fullName>
    </recommendedName>
</protein>
<dbReference type="PANTHER" id="PTHR12631:SF10">
    <property type="entry name" value="BETA-XYLOSIDASE-LIKE PROTEIN-RELATED"/>
    <property type="match status" value="1"/>
</dbReference>
<dbReference type="EMBL" id="JABAEW010000034">
    <property type="protein sequence ID" value="NMD87981.1"/>
    <property type="molecule type" value="Genomic_DNA"/>
</dbReference>
<dbReference type="GO" id="GO:0004553">
    <property type="term" value="F:hydrolase activity, hydrolyzing O-glycosyl compounds"/>
    <property type="evidence" value="ECO:0007669"/>
    <property type="project" value="TreeGrafter"/>
</dbReference>
<dbReference type="AlphaFoldDB" id="A0A848AYK4"/>
<feature type="signal peptide" evidence="1">
    <location>
        <begin position="1"/>
        <end position="19"/>
    </location>
</feature>
<keyword evidence="1" id="KW-0732">Signal</keyword>
<dbReference type="PANTHER" id="PTHR12631">
    <property type="entry name" value="ALPHA-L-IDURONIDASE"/>
    <property type="match status" value="1"/>
</dbReference>
<feature type="chain" id="PRO_5032378159" description="Carbohydrate binding protein with CBM9 domain" evidence="1">
    <location>
        <begin position="20"/>
        <end position="1137"/>
    </location>
</feature>
<gene>
    <name evidence="2" type="ORF">HF882_15440</name>
</gene>
<dbReference type="Gene3D" id="2.60.40.1190">
    <property type="match status" value="1"/>
</dbReference>
<dbReference type="InterPro" id="IPR051923">
    <property type="entry name" value="Glycosyl_Hydrolase_39"/>
</dbReference>
<dbReference type="Proteomes" id="UP000576225">
    <property type="component" value="Unassembled WGS sequence"/>
</dbReference>
<comment type="caution">
    <text evidence="2">The sequence shown here is derived from an EMBL/GenBank/DDBJ whole genome shotgun (WGS) entry which is preliminary data.</text>
</comment>
<evidence type="ECO:0008006" key="4">
    <source>
        <dbReference type="Google" id="ProtNLM"/>
    </source>
</evidence>
<evidence type="ECO:0000313" key="3">
    <source>
        <dbReference type="Proteomes" id="UP000576225"/>
    </source>
</evidence>
<dbReference type="RefSeq" id="WP_168963250.1">
    <property type="nucleotide sequence ID" value="NZ_CAJKCJ010000045.1"/>
</dbReference>
<evidence type="ECO:0000313" key="2">
    <source>
        <dbReference type="EMBL" id="NMD87981.1"/>
    </source>
</evidence>
<dbReference type="SUPFAM" id="SSF51445">
    <property type="entry name" value="(Trans)glycosidases"/>
    <property type="match status" value="1"/>
</dbReference>
<evidence type="ECO:0000256" key="1">
    <source>
        <dbReference type="SAM" id="SignalP"/>
    </source>
</evidence>
<dbReference type="Gene3D" id="3.20.20.80">
    <property type="entry name" value="Glycosidases"/>
    <property type="match status" value="1"/>
</dbReference>
<reference evidence="2 3" key="1">
    <citation type="submission" date="2020-04" db="EMBL/GenBank/DDBJ databases">
        <authorList>
            <person name="Hitch T.C.A."/>
            <person name="Wylensek D."/>
            <person name="Clavel T."/>
        </authorList>
    </citation>
    <scope>NUCLEOTIDE SEQUENCE [LARGE SCALE GENOMIC DNA]</scope>
    <source>
        <strain evidence="2 3">COR2-253-APC-1A</strain>
    </source>
</reference>
<proteinExistence type="predicted"/>
<name>A0A848AYK4_9BACT</name>
<dbReference type="SUPFAM" id="SSF49344">
    <property type="entry name" value="CBD9-like"/>
    <property type="match status" value="1"/>
</dbReference>
<dbReference type="Gene3D" id="2.60.120.260">
    <property type="entry name" value="Galactose-binding domain-like"/>
    <property type="match status" value="1"/>
</dbReference>